<gene>
    <name evidence="1" type="primary">PocGH01_00093000</name>
    <name evidence="1" type="ORF">POCGH01_00093000</name>
</gene>
<dbReference type="EMBL" id="FLRI01000040">
    <property type="protein sequence ID" value="SBT83108.1"/>
    <property type="molecule type" value="Genomic_DNA"/>
</dbReference>
<name>A0A1D3JBW7_PLAOA</name>
<reference evidence="1 2" key="1">
    <citation type="submission" date="2016-06" db="EMBL/GenBank/DDBJ databases">
        <authorList>
            <consortium name="Pathogen Informatics"/>
        </authorList>
    </citation>
    <scope>NUCLEOTIDE SEQUENCE [LARGE SCALE GENOMIC DNA]</scope>
    <source>
        <strain evidence="1">PocGH01</strain>
    </source>
</reference>
<dbReference type="AlphaFoldDB" id="A0A1D3JBW7"/>
<accession>A0A1D3JBW7</accession>
<sequence>MEDNLDSLPSNIGYYLLDKKYVGTEFGKYCDLLKSEFATNHEIHSLCSKFLRNFDKIISQFVRDRDDTKEDCKSLNYWLYDSGMKISSDNIVNDITSSNIITKLHDVWNAFNTNKYCDIQYYKIEKTNFYSMKTLYDYARDYATIKSKIMNSDNKCSEVYHDYIEKGKEAYRDINIMCMGENIQEGVPSQICPEFKYIKKINGDEDLSKLTCKKTEIIPIQEEEEGDPQLVQQGLGESVSDGTSSSTAMGIIFPFLGITLILFMLYKFTPFGPFLRSYLIKKKLIRYNIDENETFQELPHVQDYANKNNENDMRNIGYNAG</sequence>
<evidence type="ECO:0000313" key="2">
    <source>
        <dbReference type="Proteomes" id="UP000242942"/>
    </source>
</evidence>
<dbReference type="InterPro" id="IPR008780">
    <property type="entry name" value="Plasmodium_Vir"/>
</dbReference>
<protein>
    <submittedName>
        <fullName evidence="1">PIR protein</fullName>
    </submittedName>
</protein>
<dbReference type="Pfam" id="PF05795">
    <property type="entry name" value="Plasmodium_Vir"/>
    <property type="match status" value="2"/>
</dbReference>
<dbReference type="VEuPathDB" id="PlasmoDB:PocGH01_00093000"/>
<dbReference type="Proteomes" id="UP000242942">
    <property type="component" value="Unassembled WGS sequence"/>
</dbReference>
<dbReference type="VEuPathDB" id="PlasmoDB:POWCR01_000020300"/>
<keyword evidence="2" id="KW-1185">Reference proteome</keyword>
<evidence type="ECO:0000313" key="1">
    <source>
        <dbReference type="EMBL" id="SBT83108.1"/>
    </source>
</evidence>
<organism evidence="1 2">
    <name type="scientific">Plasmodium ovale</name>
    <name type="common">malaria parasite P. ovale</name>
    <dbReference type="NCBI Taxonomy" id="36330"/>
    <lineage>
        <taxon>Eukaryota</taxon>
        <taxon>Sar</taxon>
        <taxon>Alveolata</taxon>
        <taxon>Apicomplexa</taxon>
        <taxon>Aconoidasida</taxon>
        <taxon>Haemosporida</taxon>
        <taxon>Plasmodiidae</taxon>
        <taxon>Plasmodium</taxon>
        <taxon>Plasmodium (Plasmodium)</taxon>
    </lineage>
</organism>
<proteinExistence type="predicted"/>
<dbReference type="OrthoDB" id="382684at2759"/>